<keyword evidence="2" id="KW-0812">Transmembrane</keyword>
<dbReference type="SMART" id="SM00331">
    <property type="entry name" value="PP2C_SIG"/>
    <property type="match status" value="1"/>
</dbReference>
<dbReference type="RefSeq" id="WP_271314777.1">
    <property type="nucleotide sequence ID" value="NZ_JAAGKO020000008.1"/>
</dbReference>
<dbReference type="InterPro" id="IPR003594">
    <property type="entry name" value="HATPase_dom"/>
</dbReference>
<dbReference type="FunFam" id="3.30.450.40:FF:000035">
    <property type="entry name" value="PAS sensor protein"/>
    <property type="match status" value="1"/>
</dbReference>
<gene>
    <name evidence="5" type="ORF">POF43_008785</name>
    <name evidence="6" type="ORF">POF50_003505</name>
</gene>
<reference evidence="6 7" key="1">
    <citation type="submission" date="2023-05" db="EMBL/GenBank/DDBJ databases">
        <title>Streptantibioticus silvisoli sp. nov., acidotolerant actinomycetes 1 from pine litter.</title>
        <authorList>
            <person name="Swiecimska M."/>
            <person name="Golinska P."/>
            <person name="Sangal V."/>
            <person name="Wachnowicz B."/>
            <person name="Goodfellow M."/>
        </authorList>
    </citation>
    <scope>NUCLEOTIDE SEQUENCE</scope>
    <source>
        <strain evidence="6">SL13</strain>
        <strain evidence="5 7">SL54</strain>
    </source>
</reference>
<comment type="caution">
    <text evidence="6">The sequence shown here is derived from an EMBL/GenBank/DDBJ whole genome shotgun (WGS) entry which is preliminary data.</text>
</comment>
<feature type="transmembrane region" description="Helical" evidence="2">
    <location>
        <begin position="99"/>
        <end position="120"/>
    </location>
</feature>
<dbReference type="EMBL" id="JABXJJ020000003">
    <property type="protein sequence ID" value="MDI5968422.1"/>
    <property type="molecule type" value="Genomic_DNA"/>
</dbReference>
<feature type="transmembrane region" description="Helical" evidence="2">
    <location>
        <begin position="21"/>
        <end position="41"/>
    </location>
</feature>
<dbReference type="InterPro" id="IPR029016">
    <property type="entry name" value="GAF-like_dom_sf"/>
</dbReference>
<keyword evidence="2" id="KW-0472">Membrane</keyword>
<dbReference type="InterPro" id="IPR036457">
    <property type="entry name" value="PPM-type-like_dom_sf"/>
</dbReference>
<feature type="domain" description="PPM-type phosphatase" evidence="4">
    <location>
        <begin position="346"/>
        <end position="574"/>
    </location>
</feature>
<feature type="transmembrane region" description="Helical" evidence="2">
    <location>
        <begin position="73"/>
        <end position="93"/>
    </location>
</feature>
<accession>A0AA90H5E2</accession>
<organism evidence="6">
    <name type="scientific">Streptantibioticus silvisoli</name>
    <dbReference type="NCBI Taxonomy" id="2705255"/>
    <lineage>
        <taxon>Bacteria</taxon>
        <taxon>Bacillati</taxon>
        <taxon>Actinomycetota</taxon>
        <taxon>Actinomycetes</taxon>
        <taxon>Kitasatosporales</taxon>
        <taxon>Streptomycetaceae</taxon>
        <taxon>Streptantibioticus</taxon>
    </lineage>
</organism>
<keyword evidence="2" id="KW-1133">Transmembrane helix</keyword>
<feature type="domain" description="GAF" evidence="3">
    <location>
        <begin position="134"/>
        <end position="325"/>
    </location>
</feature>
<dbReference type="Gene3D" id="3.30.565.10">
    <property type="entry name" value="Histidine kinase-like ATPase, C-terminal domain"/>
    <property type="match status" value="1"/>
</dbReference>
<dbReference type="InterPro" id="IPR036890">
    <property type="entry name" value="HATPase_C_sf"/>
</dbReference>
<evidence type="ECO:0000259" key="3">
    <source>
        <dbReference type="SMART" id="SM00065"/>
    </source>
</evidence>
<dbReference type="FunFam" id="3.60.40.10:FF:000031">
    <property type="entry name" value="PAS sensor protein"/>
    <property type="match status" value="1"/>
</dbReference>
<evidence type="ECO:0000259" key="4">
    <source>
        <dbReference type="SMART" id="SM00331"/>
    </source>
</evidence>
<evidence type="ECO:0000313" key="7">
    <source>
        <dbReference type="Proteomes" id="UP001156398"/>
    </source>
</evidence>
<keyword evidence="1" id="KW-0378">Hydrolase</keyword>
<dbReference type="InterPro" id="IPR001932">
    <property type="entry name" value="PPM-type_phosphatase-like_dom"/>
</dbReference>
<sequence>MYATLKAERLREVAVVSVRLSVRHVTVLLLGWIALATFVQIDFGEGGLLRWSGYSVLTPVVAGALLPMRQSLLISVVNLVVSGCVYGVVIDHLTDGGRVVVLVAVLLASVVGVLVCRVRLEREERLVRLMVARDRLALLGQATAGVGTTLDVVRTARELADVATPRFADFVTVDLFDWVLSGDDPEPGPFEGAVRLRRVAHTSVLDSSPEAVLDLGEADVYPPISVPARSLAAGTPIRAGQLLRDAEVVEWLAQDPRRAAKVEDFGLHSGITIPLRARGATLGVAVFIRHRRPEPFDDDDLLLAEEITSRASVCLDNAHRYTREHHRSLTLQRSLMPRGLPRNAAVEAASRYLPAGSEAGVGGDWFDVIPLSGARVALVVGDVVGHGMHASATMGRLRAAVRTLADIDLPPDELLTHLDDVVTRLGTETDPGQDECGAPLDPLPAGETGATCLYAVYDPVSRRCTLARAGHPPPVLVAPDGTTAFVDLPAGPPLGLGSLPFESRELELAEGSLLALYTNGLVESRRREMDEGLDRLRHALSGAGPSLEATCDAVLASLLDDQQTDDIALLLARTRALDAQHVATWDLAAEPASVGRARDLATSQLAAWGLEAIAFTTELVVSELVTNAVRYGEAPVQLRLIREKTLICEVSDGSSTAPHLRRARTLDEGGRGLFIVAQLTDRWGTRHDPQGKTIWSELSLTPPV</sequence>
<dbReference type="Gene3D" id="3.30.450.40">
    <property type="match status" value="1"/>
</dbReference>
<dbReference type="Gene3D" id="3.60.40.10">
    <property type="entry name" value="PPM-type phosphatase domain"/>
    <property type="match status" value="1"/>
</dbReference>
<evidence type="ECO:0000313" key="6">
    <source>
        <dbReference type="EMBL" id="MDI5968422.1"/>
    </source>
</evidence>
<dbReference type="GO" id="GO:0016791">
    <property type="term" value="F:phosphatase activity"/>
    <property type="evidence" value="ECO:0007669"/>
    <property type="project" value="TreeGrafter"/>
</dbReference>
<dbReference type="SUPFAM" id="SSF55874">
    <property type="entry name" value="ATPase domain of HSP90 chaperone/DNA topoisomerase II/histidine kinase"/>
    <property type="match status" value="1"/>
</dbReference>
<proteinExistence type="predicted"/>
<dbReference type="Pfam" id="PF13581">
    <property type="entry name" value="HATPase_c_2"/>
    <property type="match status" value="1"/>
</dbReference>
<dbReference type="Pfam" id="PF01590">
    <property type="entry name" value="GAF"/>
    <property type="match status" value="1"/>
</dbReference>
<keyword evidence="7" id="KW-1185">Reference proteome</keyword>
<name>A0AA90H5E2_9ACTN</name>
<dbReference type="AlphaFoldDB" id="A0AA90H5E2"/>
<dbReference type="EMBL" id="JAAGKO020000008">
    <property type="protein sequence ID" value="MDI5962805.1"/>
    <property type="molecule type" value="Genomic_DNA"/>
</dbReference>
<protein>
    <submittedName>
        <fullName evidence="6">SpoIIE family protein phosphatase</fullName>
    </submittedName>
</protein>
<dbReference type="PANTHER" id="PTHR43156:SF2">
    <property type="entry name" value="STAGE II SPORULATION PROTEIN E"/>
    <property type="match status" value="1"/>
</dbReference>
<dbReference type="CDD" id="cd16936">
    <property type="entry name" value="HATPase_RsbW-like"/>
    <property type="match status" value="1"/>
</dbReference>
<dbReference type="InterPro" id="IPR052016">
    <property type="entry name" value="Bact_Sigma-Reg"/>
</dbReference>
<evidence type="ECO:0000256" key="1">
    <source>
        <dbReference type="ARBA" id="ARBA00022801"/>
    </source>
</evidence>
<dbReference type="SMART" id="SM00065">
    <property type="entry name" value="GAF"/>
    <property type="match status" value="1"/>
</dbReference>
<dbReference type="SUPFAM" id="SSF81606">
    <property type="entry name" value="PP2C-like"/>
    <property type="match status" value="1"/>
</dbReference>
<evidence type="ECO:0000313" key="5">
    <source>
        <dbReference type="EMBL" id="MDI5962805.1"/>
    </source>
</evidence>
<dbReference type="SUPFAM" id="SSF55781">
    <property type="entry name" value="GAF domain-like"/>
    <property type="match status" value="1"/>
</dbReference>
<dbReference type="FunFam" id="3.30.565.10:FF:000028">
    <property type="entry name" value="PAS sensor protein"/>
    <property type="match status" value="1"/>
</dbReference>
<dbReference type="PANTHER" id="PTHR43156">
    <property type="entry name" value="STAGE II SPORULATION PROTEIN E-RELATED"/>
    <property type="match status" value="1"/>
</dbReference>
<dbReference type="InterPro" id="IPR003018">
    <property type="entry name" value="GAF"/>
</dbReference>
<dbReference type="Pfam" id="PF07228">
    <property type="entry name" value="SpoIIE"/>
    <property type="match status" value="1"/>
</dbReference>
<evidence type="ECO:0000256" key="2">
    <source>
        <dbReference type="SAM" id="Phobius"/>
    </source>
</evidence>
<dbReference type="Proteomes" id="UP001156398">
    <property type="component" value="Unassembled WGS sequence"/>
</dbReference>